<dbReference type="GO" id="GO:0005737">
    <property type="term" value="C:cytoplasm"/>
    <property type="evidence" value="ECO:0007669"/>
    <property type="project" value="TreeGrafter"/>
</dbReference>
<evidence type="ECO:0008006" key="4">
    <source>
        <dbReference type="Google" id="ProtNLM"/>
    </source>
</evidence>
<evidence type="ECO:0000256" key="1">
    <source>
        <dbReference type="ARBA" id="ARBA00011047"/>
    </source>
</evidence>
<organism evidence="2 3">
    <name type="scientific">Pseudocohnilembus persalinus</name>
    <name type="common">Ciliate</name>
    <dbReference type="NCBI Taxonomy" id="266149"/>
    <lineage>
        <taxon>Eukaryota</taxon>
        <taxon>Sar</taxon>
        <taxon>Alveolata</taxon>
        <taxon>Ciliophora</taxon>
        <taxon>Intramacronucleata</taxon>
        <taxon>Oligohymenophorea</taxon>
        <taxon>Scuticociliatia</taxon>
        <taxon>Philasterida</taxon>
        <taxon>Pseudocohnilembidae</taxon>
        <taxon>Pseudocohnilembus</taxon>
    </lineage>
</organism>
<dbReference type="InParanoid" id="A0A0V0R599"/>
<protein>
    <recommendedName>
        <fullName evidence="4">Cell division cycle protein 123</fullName>
    </recommendedName>
</protein>
<comment type="similarity">
    <text evidence="1">Belongs to the CDC123 family.</text>
</comment>
<dbReference type="OMA" id="SGVIMEM"/>
<sequence length="340" mass="41361">MEETKLDKQKVQYNNIFDFLQINWPKSIRKLAFKHRFVELDQNFLDYIKEDGIFIHQDYCRDKEIFKDMEEEDLQNFHKFSEKIEQQINQVIQEFGQVYYKINWKAALDCQNFAQNLKITHIEDLIKLLKSSQIQTEMILDYQDLFQFNLNNENNQNVKENPIDTSQNQNSEKEQIIKIQDYKKEFRCFVYKKELRAICQKNTGDFYKEMKDIVQEIKPKIVNFFQKNIQNQFEASENYVFDIYIENMEKPKIWIIDIDPWQEFTNPLLFSFEEIVEFSEKNQNDSEQIMLKYVDEINKTQIRDYSAYRVPEELADDNPTQENLIKLMEEMAKQDPKFFQ</sequence>
<evidence type="ECO:0000313" key="2">
    <source>
        <dbReference type="EMBL" id="KRX09663.1"/>
    </source>
</evidence>
<reference evidence="2 3" key="1">
    <citation type="journal article" date="2015" name="Sci. Rep.">
        <title>Genome of the facultative scuticociliatosis pathogen Pseudocohnilembus persalinus provides insight into its virulence through horizontal gene transfer.</title>
        <authorList>
            <person name="Xiong J."/>
            <person name="Wang G."/>
            <person name="Cheng J."/>
            <person name="Tian M."/>
            <person name="Pan X."/>
            <person name="Warren A."/>
            <person name="Jiang C."/>
            <person name="Yuan D."/>
            <person name="Miao W."/>
        </authorList>
    </citation>
    <scope>NUCLEOTIDE SEQUENCE [LARGE SCALE GENOMIC DNA]</scope>
    <source>
        <strain evidence="2">36N120E</strain>
    </source>
</reference>
<dbReference type="PANTHER" id="PTHR15323:SF6">
    <property type="entry name" value="CELL DIVISION CYCLE PROTEIN 123 HOMOLOG"/>
    <property type="match status" value="1"/>
</dbReference>
<gene>
    <name evidence="2" type="ORF">PPERSA_02535</name>
</gene>
<dbReference type="Pfam" id="PF07065">
    <property type="entry name" value="D123"/>
    <property type="match status" value="1"/>
</dbReference>
<dbReference type="PANTHER" id="PTHR15323">
    <property type="entry name" value="D123 PROTEIN"/>
    <property type="match status" value="1"/>
</dbReference>
<name>A0A0V0R599_PSEPJ</name>
<accession>A0A0V0R599</accession>
<keyword evidence="3" id="KW-1185">Reference proteome</keyword>
<comment type="caution">
    <text evidence="2">The sequence shown here is derived from an EMBL/GenBank/DDBJ whole genome shotgun (WGS) entry which is preliminary data.</text>
</comment>
<dbReference type="InterPro" id="IPR009772">
    <property type="entry name" value="CDC123"/>
</dbReference>
<evidence type="ECO:0000313" key="3">
    <source>
        <dbReference type="Proteomes" id="UP000054937"/>
    </source>
</evidence>
<dbReference type="OrthoDB" id="360540at2759"/>
<dbReference type="AlphaFoldDB" id="A0A0V0R599"/>
<proteinExistence type="inferred from homology"/>
<dbReference type="EMBL" id="LDAU01000044">
    <property type="protein sequence ID" value="KRX09663.1"/>
    <property type="molecule type" value="Genomic_DNA"/>
</dbReference>
<dbReference type="Proteomes" id="UP000054937">
    <property type="component" value="Unassembled WGS sequence"/>
</dbReference>